<dbReference type="SUPFAM" id="SSF51445">
    <property type="entry name" value="(Trans)glycosidases"/>
    <property type="match status" value="1"/>
</dbReference>
<feature type="signal peptide" evidence="5">
    <location>
        <begin position="1"/>
        <end position="27"/>
    </location>
</feature>
<dbReference type="RefSeq" id="WP_344863592.1">
    <property type="nucleotide sequence ID" value="NZ_BAAAUT010000045.1"/>
</dbReference>
<feature type="chain" id="PRO_5045470864" evidence="5">
    <location>
        <begin position="28"/>
        <end position="919"/>
    </location>
</feature>
<dbReference type="Pfam" id="PF05270">
    <property type="entry name" value="AbfB"/>
    <property type="match status" value="2"/>
</dbReference>
<dbReference type="Pfam" id="PF00703">
    <property type="entry name" value="Glyco_hydro_2"/>
    <property type="match status" value="1"/>
</dbReference>
<dbReference type="Gene3D" id="2.60.120.260">
    <property type="entry name" value="Galactose-binding domain-like"/>
    <property type="match status" value="1"/>
</dbReference>
<dbReference type="PANTHER" id="PTHR42732">
    <property type="entry name" value="BETA-GALACTOSIDASE"/>
    <property type="match status" value="1"/>
</dbReference>
<keyword evidence="2" id="KW-0378">Hydrolase</keyword>
<gene>
    <name evidence="9" type="ORF">GCM10010466_50310</name>
</gene>
<evidence type="ECO:0000256" key="2">
    <source>
        <dbReference type="ARBA" id="ARBA00022801"/>
    </source>
</evidence>
<feature type="domain" description="Glycosyl hydrolases family 2 sugar binding" evidence="7">
    <location>
        <begin position="99"/>
        <end position="184"/>
    </location>
</feature>
<name>A0ABP6NP91_9ACTN</name>
<evidence type="ECO:0000256" key="3">
    <source>
        <dbReference type="ARBA" id="ARBA00023295"/>
    </source>
</evidence>
<dbReference type="InterPro" id="IPR006102">
    <property type="entry name" value="Ig-like_GH2"/>
</dbReference>
<dbReference type="SUPFAM" id="SSF110221">
    <property type="entry name" value="AbfB domain"/>
    <property type="match status" value="2"/>
</dbReference>
<dbReference type="InterPro" id="IPR051913">
    <property type="entry name" value="GH2_Domain-Containing"/>
</dbReference>
<dbReference type="Gene3D" id="2.60.40.10">
    <property type="entry name" value="Immunoglobulins"/>
    <property type="match status" value="1"/>
</dbReference>
<accession>A0ABP6NP91</accession>
<dbReference type="InterPro" id="IPR013783">
    <property type="entry name" value="Ig-like_fold"/>
</dbReference>
<dbReference type="SUPFAM" id="SSF49303">
    <property type="entry name" value="beta-Galactosidase/glucuronidase domain"/>
    <property type="match status" value="1"/>
</dbReference>
<reference evidence="10" key="1">
    <citation type="journal article" date="2019" name="Int. J. Syst. Evol. Microbiol.">
        <title>The Global Catalogue of Microorganisms (GCM) 10K type strain sequencing project: providing services to taxonomists for standard genome sequencing and annotation.</title>
        <authorList>
            <consortium name="The Broad Institute Genomics Platform"/>
            <consortium name="The Broad Institute Genome Sequencing Center for Infectious Disease"/>
            <person name="Wu L."/>
            <person name="Ma J."/>
        </authorList>
    </citation>
    <scope>NUCLEOTIDE SEQUENCE [LARGE SCALE GENOMIC DNA]</scope>
    <source>
        <strain evidence="10">JCM 9373</strain>
    </source>
</reference>
<feature type="compositionally biased region" description="Low complexity" evidence="4">
    <location>
        <begin position="32"/>
        <end position="45"/>
    </location>
</feature>
<evidence type="ECO:0000256" key="4">
    <source>
        <dbReference type="SAM" id="MobiDB-lite"/>
    </source>
</evidence>
<evidence type="ECO:0000256" key="1">
    <source>
        <dbReference type="ARBA" id="ARBA00007401"/>
    </source>
</evidence>
<keyword evidence="5" id="KW-0732">Signal</keyword>
<dbReference type="InterPro" id="IPR036156">
    <property type="entry name" value="Beta-gal/glucu_dom_sf"/>
</dbReference>
<dbReference type="InterPro" id="IPR036195">
    <property type="entry name" value="AbfB_ABD_sf"/>
</dbReference>
<dbReference type="EMBL" id="BAAAUT010000045">
    <property type="protein sequence ID" value="GAA3153257.1"/>
    <property type="molecule type" value="Genomic_DNA"/>
</dbReference>
<keyword evidence="3" id="KW-0326">Glycosidase</keyword>
<feature type="domain" description="Alpha-L-arabinofuranosidase B arabinose-binding" evidence="8">
    <location>
        <begin position="613"/>
        <end position="752"/>
    </location>
</feature>
<feature type="domain" description="Glycoside hydrolase family 2 immunoglobulin-like beta-sandwich" evidence="6">
    <location>
        <begin position="268"/>
        <end position="316"/>
    </location>
</feature>
<evidence type="ECO:0000259" key="8">
    <source>
        <dbReference type="Pfam" id="PF05270"/>
    </source>
</evidence>
<evidence type="ECO:0000259" key="6">
    <source>
        <dbReference type="Pfam" id="PF00703"/>
    </source>
</evidence>
<evidence type="ECO:0000256" key="5">
    <source>
        <dbReference type="SAM" id="SignalP"/>
    </source>
</evidence>
<evidence type="ECO:0000259" key="7">
    <source>
        <dbReference type="Pfam" id="PF02837"/>
    </source>
</evidence>
<dbReference type="InterPro" id="IPR017853">
    <property type="entry name" value="GH"/>
</dbReference>
<evidence type="ECO:0000313" key="9">
    <source>
        <dbReference type="EMBL" id="GAA3153257.1"/>
    </source>
</evidence>
<sequence length="919" mass="99538">MARSRPPLTSLLLILLLSALLPAAAVAAPAAADGRQQQTPPLTTPWTAQVSPDNALPEYPRPQLVRPDWQNLNGVWQFAGATSIDDPPVGRDLAESVLVPYPVESALSGVQRHEDHMYYRRTFTVPAAWKGRRIQLNFGAVNWRAKVWVNGTPVGEHSGAYDPFTFDITSALNGGTNELIVGVHSPVDAGGQPVGKQRLRPDGIFYTASSGIWQTVWLEPTNAARITRLDTTPDVAAGVLDLVVKGAGVSGQGVRAVVLSGGRRIAAAEGRVGAHLRIPIPNARLWSPDDPHLYDLRVTLTGRGGGDTVSGYFGMRSIGKAVVGGVLRPVLNGRFVFNLGTLDQGYWPDGISTAPTDAALRFDLERQKALGFNTVRKHIKVEPARWFYWADRLGLMVWQDMPSMRTGSAPSAADRANFEAELYRMVDNLRGITSIVQWVPFNEGWGEYDPARIADLVKSWDPTRLVNNNSGSNCCGFDGGNGDVVDDHIYVGPGVTNPPTADRIAVLGEFGGLGLRVDGHEWAPGKGFAYEMTPDAATLTRRYEQVTRAVKPLIAGRGLSASIYTQPVDVENEVNGLYTYDRRVLKVDEARVRAANLEVLEAARAAAGTYVSLRATTPGRTGHHIRSGEAATVEAVDAGSGDALKKETTFRAAPGLADASCVSFESRASAGGYLRHRGLRVRTEARDGSARFDADATFCPRPGRSGTGTTYESFNLPGHYLRHRDAGVYVARPGGRHAWDARAGFDHDASWQQAPAWWRSDAELPVGQNVSLRVVTPGFTDRYLRHQDGRGLTEAVAADSPEPLKADATFAVRRGLSDPSCYSLESRNFPGHYLRHRDFRIHHDARDGTALFDADATFCARRGLSDGGVSLESANYPGYHVRHHHAAVFIAGRDGANPSDTASAYEADATWAVTSPWAP</sequence>
<comment type="caution">
    <text evidence="9">The sequence shown here is derived from an EMBL/GenBank/DDBJ whole genome shotgun (WGS) entry which is preliminary data.</text>
</comment>
<keyword evidence="10" id="KW-1185">Reference proteome</keyword>
<protein>
    <submittedName>
        <fullName evidence="9">Uncharacterized protein</fullName>
    </submittedName>
</protein>
<dbReference type="Pfam" id="PF02837">
    <property type="entry name" value="Glyco_hydro_2_N"/>
    <property type="match status" value="1"/>
</dbReference>
<feature type="domain" description="Alpha-L-arabinofuranosidase B arabinose-binding" evidence="8">
    <location>
        <begin position="773"/>
        <end position="913"/>
    </location>
</feature>
<feature type="region of interest" description="Disordered" evidence="4">
    <location>
        <begin position="32"/>
        <end position="59"/>
    </location>
</feature>
<dbReference type="PANTHER" id="PTHR42732:SF2">
    <property type="entry name" value="BETA-MANNOSIDASE"/>
    <property type="match status" value="1"/>
</dbReference>
<dbReference type="InterPro" id="IPR007934">
    <property type="entry name" value="AbfB_ABD"/>
</dbReference>
<comment type="similarity">
    <text evidence="1">Belongs to the glycosyl hydrolase 2 family.</text>
</comment>
<dbReference type="Proteomes" id="UP001500320">
    <property type="component" value="Unassembled WGS sequence"/>
</dbReference>
<organism evidence="9 10">
    <name type="scientific">Planomonospora alba</name>
    <dbReference type="NCBI Taxonomy" id="161354"/>
    <lineage>
        <taxon>Bacteria</taxon>
        <taxon>Bacillati</taxon>
        <taxon>Actinomycetota</taxon>
        <taxon>Actinomycetes</taxon>
        <taxon>Streptosporangiales</taxon>
        <taxon>Streptosporangiaceae</taxon>
        <taxon>Planomonospora</taxon>
    </lineage>
</organism>
<dbReference type="Gene3D" id="2.80.10.50">
    <property type="match status" value="2"/>
</dbReference>
<dbReference type="SUPFAM" id="SSF49785">
    <property type="entry name" value="Galactose-binding domain-like"/>
    <property type="match status" value="1"/>
</dbReference>
<proteinExistence type="inferred from homology"/>
<dbReference type="CDD" id="cd23399">
    <property type="entry name" value="beta-trefoil_ABD_ABFB"/>
    <property type="match status" value="2"/>
</dbReference>
<dbReference type="InterPro" id="IPR006104">
    <property type="entry name" value="Glyco_hydro_2_N"/>
</dbReference>
<dbReference type="InterPro" id="IPR008979">
    <property type="entry name" value="Galactose-bd-like_sf"/>
</dbReference>
<dbReference type="Gene3D" id="3.20.20.80">
    <property type="entry name" value="Glycosidases"/>
    <property type="match status" value="1"/>
</dbReference>
<evidence type="ECO:0000313" key="10">
    <source>
        <dbReference type="Proteomes" id="UP001500320"/>
    </source>
</evidence>